<evidence type="ECO:0000313" key="2">
    <source>
        <dbReference type="EMBL" id="KIM71459.1"/>
    </source>
</evidence>
<dbReference type="OrthoDB" id="3261052at2759"/>
<evidence type="ECO:0000256" key="1">
    <source>
        <dbReference type="SAM" id="MobiDB-lite"/>
    </source>
</evidence>
<dbReference type="HOGENOM" id="CLU_513987_0_0_1"/>
<dbReference type="Proteomes" id="UP000054166">
    <property type="component" value="Unassembled WGS sequence"/>
</dbReference>
<protein>
    <submittedName>
        <fullName evidence="2">Uncharacterized protein</fullName>
    </submittedName>
</protein>
<dbReference type="EMBL" id="KN833310">
    <property type="protein sequence ID" value="KIM71459.1"/>
    <property type="molecule type" value="Genomic_DNA"/>
</dbReference>
<reference evidence="2 3" key="1">
    <citation type="submission" date="2014-04" db="EMBL/GenBank/DDBJ databases">
        <authorList>
            <consortium name="DOE Joint Genome Institute"/>
            <person name="Kuo A."/>
            <person name="Tarkka M."/>
            <person name="Buscot F."/>
            <person name="Kohler A."/>
            <person name="Nagy L.G."/>
            <person name="Floudas D."/>
            <person name="Copeland A."/>
            <person name="Barry K.W."/>
            <person name="Cichocki N."/>
            <person name="Veneault-Fourrey C."/>
            <person name="LaButti K."/>
            <person name="Lindquist E.A."/>
            <person name="Lipzen A."/>
            <person name="Lundell T."/>
            <person name="Morin E."/>
            <person name="Murat C."/>
            <person name="Sun H."/>
            <person name="Tunlid A."/>
            <person name="Henrissat B."/>
            <person name="Grigoriev I.V."/>
            <person name="Hibbett D.S."/>
            <person name="Martin F."/>
            <person name="Nordberg H.P."/>
            <person name="Cantor M.N."/>
            <person name="Hua S.X."/>
        </authorList>
    </citation>
    <scope>NUCLEOTIDE SEQUENCE [LARGE SCALE GENOMIC DNA]</scope>
    <source>
        <strain evidence="2 3">F 1598</strain>
    </source>
</reference>
<keyword evidence="3" id="KW-1185">Reference proteome</keyword>
<feature type="region of interest" description="Disordered" evidence="1">
    <location>
        <begin position="1"/>
        <end position="56"/>
    </location>
</feature>
<dbReference type="AlphaFoldDB" id="A0A0C3ETP1"/>
<feature type="compositionally biased region" description="Polar residues" evidence="1">
    <location>
        <begin position="45"/>
        <end position="54"/>
    </location>
</feature>
<organism evidence="2 3">
    <name type="scientific">Piloderma croceum (strain F 1598)</name>
    <dbReference type="NCBI Taxonomy" id="765440"/>
    <lineage>
        <taxon>Eukaryota</taxon>
        <taxon>Fungi</taxon>
        <taxon>Dikarya</taxon>
        <taxon>Basidiomycota</taxon>
        <taxon>Agaricomycotina</taxon>
        <taxon>Agaricomycetes</taxon>
        <taxon>Agaricomycetidae</taxon>
        <taxon>Atheliales</taxon>
        <taxon>Atheliaceae</taxon>
        <taxon>Piloderma</taxon>
    </lineage>
</organism>
<proteinExistence type="predicted"/>
<gene>
    <name evidence="2" type="ORF">PILCRDRAFT_17058</name>
</gene>
<feature type="region of interest" description="Disordered" evidence="1">
    <location>
        <begin position="202"/>
        <end position="243"/>
    </location>
</feature>
<name>A0A0C3ETP1_PILCF</name>
<sequence>MPPRQLPAVPPPGWKPGRPKKRKYIWPPSPSPPPPATLEPATPTKSIAPSSDASGESADSLMAHLLGLKAQVAFRHGPASPRAKWPMDTRLTALKALHRDTENGWVLLEQGIHGYDLPEWFEEQRNDFNVKEYHETSSFCQIWLDSPGDRPKDIRARRFSGEINPLCNSQIHSHLVSLCVPVYRATFTCAEACCRDMQLEQQDEEMEQQRDSPSTAGSEEQDSDLSDGESTAPKPRRKRTTNETRTCKVILHVEITADKPDKAKIWQKGTHRNADVDALAWSLRLRRLATEDLSTLGGTASKVQKKFTKLFTDEGGWDVPPYRRPSTRDIENVFPAFRRRERLAKNSFEALSLFAQKNRDHVYLYSPHAPQATPPTRLACAVSDNWSKDSAILHARSSGVGFDSSHRNKNENFAPVTILTTVNDSGHMVPIAVSISEDIQTATLVQFLKDTKVVIEVRARAIYDGTAVIEDRTADEVAKIKKEAAHIMTKGWIPSHFMIDKSLTEKNAIQRVWPGAIIRVCQFHIIQAII</sequence>
<feature type="compositionally biased region" description="Pro residues" evidence="1">
    <location>
        <begin position="27"/>
        <end position="37"/>
    </location>
</feature>
<evidence type="ECO:0000313" key="3">
    <source>
        <dbReference type="Proteomes" id="UP000054166"/>
    </source>
</evidence>
<reference evidence="3" key="2">
    <citation type="submission" date="2015-01" db="EMBL/GenBank/DDBJ databases">
        <title>Evolutionary Origins and Diversification of the Mycorrhizal Mutualists.</title>
        <authorList>
            <consortium name="DOE Joint Genome Institute"/>
            <consortium name="Mycorrhizal Genomics Consortium"/>
            <person name="Kohler A."/>
            <person name="Kuo A."/>
            <person name="Nagy L.G."/>
            <person name="Floudas D."/>
            <person name="Copeland A."/>
            <person name="Barry K.W."/>
            <person name="Cichocki N."/>
            <person name="Veneault-Fourrey C."/>
            <person name="LaButti K."/>
            <person name="Lindquist E.A."/>
            <person name="Lipzen A."/>
            <person name="Lundell T."/>
            <person name="Morin E."/>
            <person name="Murat C."/>
            <person name="Riley R."/>
            <person name="Ohm R."/>
            <person name="Sun H."/>
            <person name="Tunlid A."/>
            <person name="Henrissat B."/>
            <person name="Grigoriev I.V."/>
            <person name="Hibbett D.S."/>
            <person name="Martin F."/>
        </authorList>
    </citation>
    <scope>NUCLEOTIDE SEQUENCE [LARGE SCALE GENOMIC DNA]</scope>
    <source>
        <strain evidence="3">F 1598</strain>
    </source>
</reference>
<accession>A0A0C3ETP1</accession>
<feature type="compositionally biased region" description="Pro residues" evidence="1">
    <location>
        <begin position="1"/>
        <end position="14"/>
    </location>
</feature>
<dbReference type="InParanoid" id="A0A0C3ETP1"/>